<reference evidence="2 3" key="1">
    <citation type="journal article" date="2020" name="ISME J.">
        <title>Uncovering the hidden diversity of litter-decomposition mechanisms in mushroom-forming fungi.</title>
        <authorList>
            <person name="Floudas D."/>
            <person name="Bentzer J."/>
            <person name="Ahren D."/>
            <person name="Johansson T."/>
            <person name="Persson P."/>
            <person name="Tunlid A."/>
        </authorList>
    </citation>
    <scope>NUCLEOTIDE SEQUENCE [LARGE SCALE GENOMIC DNA]</scope>
    <source>
        <strain evidence="2 3">CBS 146.42</strain>
    </source>
</reference>
<feature type="compositionally biased region" description="Polar residues" evidence="1">
    <location>
        <begin position="538"/>
        <end position="556"/>
    </location>
</feature>
<feature type="region of interest" description="Disordered" evidence="1">
    <location>
        <begin position="163"/>
        <end position="220"/>
    </location>
</feature>
<dbReference type="OrthoDB" id="3120409at2759"/>
<feature type="compositionally biased region" description="Polar residues" evidence="1">
    <location>
        <begin position="23"/>
        <end position="35"/>
    </location>
</feature>
<sequence>MANPSSTSSKRLVGLGLRGIRNSPPTQMTAQIKSVLSQSSPRTSPTLSSSPTSPQNTANTNSATITITKTPSPSSTSIANATSGVVPPNPRLRARGRLRSFQGTLASSSTGGANAGVGMGGAGNSPLIESFTPSGLGLSISRGPVVGSMNVIGQKEVMRSATPSTAATVSSNGDISGAMKKTSSAAQRQVVGKRGGLEELHRANEATGSAASTSESDAWLGSGLDHGAGWTSHVDDNNIKSEGTFTDDSGDAVDYDRDPNKSLNNRIPVIGIAPERKEHSSRAEPPSQISPQMRTPIQQHLHHHEQVSLRPQASDLPRLRPTSVSPHLNPNPFVDIPFPLHPDKTFRIHTSPLAGSPMSTGTLIHTSDQSDVARPWPLASFSSTALPASSSCPFPSAASKACTSPRLSSGFKSSTGLSNILPFRSSSPSSVTLPRPATRRNSADSRVKINTEPKMSPNTPRRMYTPIYDDMYKSPPSPSSRVSSPYFERSPSSRMLLSPRVNWLRASDRDEEDDGHRETNYSTICSPSSSPLLHRRATSVSPTLSPSPRRTRSAYSSPVAKIETVLGPRERGIECIPEKRDYHCSYSRLRMSPGSLTPLLEDKSLDLGAISDVVGSMSNDENRGLNSNTHSEGDGPSLRGSTSWIGSGFDTSYQPLSGLPVTSSSSFGAGFSDLAFNNGSGSKALANTRIGLNCKVTGVSSPLANCVATWENISEQSFSTEDTIGFEDGDDCEAPMSPLLMRAKDSLLLKDVQRRKKKRTATPPRAQVQLLGQPIKGTSAFAPASPRIRWRNSLGKDSQVSNSPEVAETQSLLLNVEESIPPDPLCASPHSSPTTESQPLFPLTLTAQIQPPDTPMIRPSTRTASGSKDLDEAISPLQLSSPTFPLLAVVRDSAWVKAPLSASVSFDVSMLRTPLEPSQRHARA</sequence>
<dbReference type="AlphaFoldDB" id="A0A8H5G9T6"/>
<dbReference type="Proteomes" id="UP000559027">
    <property type="component" value="Unassembled WGS sequence"/>
</dbReference>
<proteinExistence type="predicted"/>
<keyword evidence="3" id="KW-1185">Reference proteome</keyword>
<evidence type="ECO:0000313" key="3">
    <source>
        <dbReference type="Proteomes" id="UP000559027"/>
    </source>
</evidence>
<feature type="region of interest" description="Disordered" evidence="1">
    <location>
        <begin position="819"/>
        <end position="838"/>
    </location>
</feature>
<feature type="compositionally biased region" description="Polar residues" evidence="1">
    <location>
        <begin position="829"/>
        <end position="838"/>
    </location>
</feature>
<feature type="region of interest" description="Disordered" evidence="1">
    <location>
        <begin position="1"/>
        <end position="92"/>
    </location>
</feature>
<feature type="region of interest" description="Disordered" evidence="1">
    <location>
        <begin position="754"/>
        <end position="782"/>
    </location>
</feature>
<feature type="compositionally biased region" description="Basic and acidic residues" evidence="1">
    <location>
        <begin position="195"/>
        <end position="204"/>
    </location>
</feature>
<feature type="region of interest" description="Disordered" evidence="1">
    <location>
        <begin position="507"/>
        <end position="556"/>
    </location>
</feature>
<organism evidence="2 3">
    <name type="scientific">Leucocoprinus leucothites</name>
    <dbReference type="NCBI Taxonomy" id="201217"/>
    <lineage>
        <taxon>Eukaryota</taxon>
        <taxon>Fungi</taxon>
        <taxon>Dikarya</taxon>
        <taxon>Basidiomycota</taxon>
        <taxon>Agaricomycotina</taxon>
        <taxon>Agaricomycetes</taxon>
        <taxon>Agaricomycetidae</taxon>
        <taxon>Agaricales</taxon>
        <taxon>Agaricineae</taxon>
        <taxon>Agaricaceae</taxon>
        <taxon>Leucocoprinus</taxon>
    </lineage>
</organism>
<feature type="region of interest" description="Disordered" evidence="1">
    <location>
        <begin position="418"/>
        <end position="462"/>
    </location>
</feature>
<comment type="caution">
    <text evidence="2">The sequence shown here is derived from an EMBL/GenBank/DDBJ whole genome shotgun (WGS) entry which is preliminary data.</text>
</comment>
<evidence type="ECO:0000256" key="1">
    <source>
        <dbReference type="SAM" id="MobiDB-lite"/>
    </source>
</evidence>
<feature type="compositionally biased region" description="Polar residues" evidence="1">
    <location>
        <begin position="418"/>
        <end position="432"/>
    </location>
</feature>
<dbReference type="EMBL" id="JAACJO010000003">
    <property type="protein sequence ID" value="KAF5360880.1"/>
    <property type="molecule type" value="Genomic_DNA"/>
</dbReference>
<evidence type="ECO:0000313" key="2">
    <source>
        <dbReference type="EMBL" id="KAF5360880.1"/>
    </source>
</evidence>
<gene>
    <name evidence="2" type="ORF">D9756_004539</name>
</gene>
<feature type="compositionally biased region" description="Low complexity" evidence="1">
    <location>
        <begin position="479"/>
        <end position="491"/>
    </location>
</feature>
<feature type="compositionally biased region" description="Low complexity" evidence="1">
    <location>
        <begin position="205"/>
        <end position="216"/>
    </location>
</feature>
<protein>
    <submittedName>
        <fullName evidence="2">Uncharacterized protein</fullName>
    </submittedName>
</protein>
<feature type="region of interest" description="Disordered" evidence="1">
    <location>
        <begin position="472"/>
        <end position="491"/>
    </location>
</feature>
<feature type="region of interest" description="Disordered" evidence="1">
    <location>
        <begin position="617"/>
        <end position="641"/>
    </location>
</feature>
<feature type="compositionally biased region" description="Polar residues" evidence="1">
    <location>
        <begin position="520"/>
        <end position="531"/>
    </location>
</feature>
<feature type="compositionally biased region" description="Low complexity" evidence="1">
    <location>
        <begin position="36"/>
        <end position="79"/>
    </location>
</feature>
<feature type="compositionally biased region" description="Basic and acidic residues" evidence="1">
    <location>
        <begin position="441"/>
        <end position="451"/>
    </location>
</feature>
<feature type="compositionally biased region" description="Polar residues" evidence="1">
    <location>
        <begin position="617"/>
        <end position="630"/>
    </location>
</feature>
<name>A0A8H5G9T6_9AGAR</name>
<feature type="region of interest" description="Disordered" evidence="1">
    <location>
        <begin position="241"/>
        <end position="291"/>
    </location>
</feature>
<feature type="compositionally biased region" description="Polar residues" evidence="1">
    <location>
        <begin position="1"/>
        <end position="10"/>
    </location>
</feature>
<accession>A0A8H5G9T6</accession>